<name>A0A1I6CNE9_9FIRM</name>
<dbReference type="PANTHER" id="PTHR30445:SF8">
    <property type="entry name" value="K(+)_H(+) ANTIPORTER SUBUNIT KHTT"/>
    <property type="match status" value="1"/>
</dbReference>
<dbReference type="PROSITE" id="PS51202">
    <property type="entry name" value="RCK_C"/>
    <property type="match status" value="1"/>
</dbReference>
<dbReference type="AlphaFoldDB" id="A0A1I6CNE9"/>
<sequence>MSIIKEAELPGLGKKFEISLENGDRVAVVIHDEGTREVYYFPEGEDDPLSGVTMTDQEARQVGSIISGSFYQPRVLEKLETAVAELKIEWLEVRDNSPVAGKNIGELGLRKNHSITVIAVIEDKRKGKTLINPGPSYVFTPGHTVVAAGTKDKMKQFEELLQKSPAEEDDR</sequence>
<evidence type="ECO:0000313" key="3">
    <source>
        <dbReference type="Proteomes" id="UP000199584"/>
    </source>
</evidence>
<dbReference type="PIRSF" id="PIRSF005028">
    <property type="entry name" value="KhtT"/>
    <property type="match status" value="1"/>
</dbReference>
<dbReference type="PANTHER" id="PTHR30445">
    <property type="entry name" value="K(+)_H(+) ANTIPORTER SUBUNIT KHTT"/>
    <property type="match status" value="1"/>
</dbReference>
<organism evidence="2 3">
    <name type="scientific">Desulfoscipio geothermicus DSM 3669</name>
    <dbReference type="NCBI Taxonomy" id="1121426"/>
    <lineage>
        <taxon>Bacteria</taxon>
        <taxon>Bacillati</taxon>
        <taxon>Bacillota</taxon>
        <taxon>Clostridia</taxon>
        <taxon>Eubacteriales</taxon>
        <taxon>Desulfallaceae</taxon>
        <taxon>Desulfoscipio</taxon>
    </lineage>
</organism>
<dbReference type="InterPro" id="IPR026278">
    <property type="entry name" value="KhtT"/>
</dbReference>
<proteinExistence type="predicted"/>
<dbReference type="RefSeq" id="WP_092481450.1">
    <property type="nucleotide sequence ID" value="NZ_FOYM01000001.1"/>
</dbReference>
<feature type="domain" description="RCK C-terminal" evidence="1">
    <location>
        <begin position="76"/>
        <end position="163"/>
    </location>
</feature>
<dbReference type="InterPro" id="IPR006037">
    <property type="entry name" value="RCK_C"/>
</dbReference>
<evidence type="ECO:0000313" key="2">
    <source>
        <dbReference type="EMBL" id="SFQ94698.1"/>
    </source>
</evidence>
<dbReference type="SUPFAM" id="SSF116726">
    <property type="entry name" value="TrkA C-terminal domain-like"/>
    <property type="match status" value="1"/>
</dbReference>
<dbReference type="Pfam" id="PF25991">
    <property type="entry name" value="KhtT_N"/>
    <property type="match status" value="1"/>
</dbReference>
<dbReference type="Proteomes" id="UP000199584">
    <property type="component" value="Unassembled WGS sequence"/>
</dbReference>
<dbReference type="Gene3D" id="3.30.70.1450">
    <property type="entry name" value="Regulator of K+ conductance, C-terminal domain"/>
    <property type="match status" value="1"/>
</dbReference>
<dbReference type="Pfam" id="PF02080">
    <property type="entry name" value="TrkA_C"/>
    <property type="match status" value="1"/>
</dbReference>
<dbReference type="GO" id="GO:0008324">
    <property type="term" value="F:monoatomic cation transmembrane transporter activity"/>
    <property type="evidence" value="ECO:0007669"/>
    <property type="project" value="InterPro"/>
</dbReference>
<protein>
    <submittedName>
        <fullName evidence="2">Potassium/proton antiporter regulatory subunit, CPA2 family (TC 2.A.37.5.2)</fullName>
    </submittedName>
</protein>
<dbReference type="GO" id="GO:0006813">
    <property type="term" value="P:potassium ion transport"/>
    <property type="evidence" value="ECO:0007669"/>
    <property type="project" value="InterPro"/>
</dbReference>
<dbReference type="STRING" id="39060.SAMN05660706_10136"/>
<accession>A0A1I6CNE9</accession>
<dbReference type="InterPro" id="IPR036721">
    <property type="entry name" value="RCK_C_sf"/>
</dbReference>
<dbReference type="OrthoDB" id="67547at2"/>
<dbReference type="EMBL" id="FOYM01000001">
    <property type="protein sequence ID" value="SFQ94698.1"/>
    <property type="molecule type" value="Genomic_DNA"/>
</dbReference>
<keyword evidence="3" id="KW-1185">Reference proteome</keyword>
<dbReference type="InterPro" id="IPR050144">
    <property type="entry name" value="AAE_transporter"/>
</dbReference>
<dbReference type="InterPro" id="IPR058776">
    <property type="entry name" value="KhtT-like_N"/>
</dbReference>
<evidence type="ECO:0000259" key="1">
    <source>
        <dbReference type="PROSITE" id="PS51202"/>
    </source>
</evidence>
<reference evidence="3" key="1">
    <citation type="submission" date="2016-10" db="EMBL/GenBank/DDBJ databases">
        <authorList>
            <person name="Varghese N."/>
            <person name="Submissions S."/>
        </authorList>
    </citation>
    <scope>NUCLEOTIDE SEQUENCE [LARGE SCALE GENOMIC DNA]</scope>
    <source>
        <strain evidence="3">DSM 3669</strain>
    </source>
</reference>
<gene>
    <name evidence="2" type="ORF">SAMN05660706_10136</name>
</gene>